<keyword evidence="1" id="KW-0175">Coiled coil</keyword>
<dbReference type="CDD" id="cd07951">
    <property type="entry name" value="ED_3B_N_AMMECR1"/>
    <property type="match status" value="1"/>
</dbReference>
<reference evidence="3 4" key="1">
    <citation type="submission" date="2016-08" db="EMBL/GenBank/DDBJ databases">
        <title>Novel Firmicutes and Novel Genomes.</title>
        <authorList>
            <person name="Poppleton D.I."/>
            <person name="Gribaldo S."/>
        </authorList>
    </citation>
    <scope>NUCLEOTIDE SEQUENCE [LARGE SCALE GENOMIC DNA]</scope>
    <source>
        <strain evidence="3 4">CTT3</strain>
    </source>
</reference>
<sequence>MGKILGTYLLPHPPIIVPDIGKGEEAKTANTIRTIKQVAEDISKKKPTTIVLVTPHGPLFRDAISISNIENLEGSFEKFGAGNIKLSFKNNLTLVKDIISRASKKDIVTAAVDEEFANDYNLDLNLDHGALVPLYFINNEYKNFKLIHITYGLLSPVEIYKFGMSIKEAVENSDENVVFIASGDLSHKLTKGAPAGYNIRGKEFDEELVKLLEKGDIEEIMKLDLKLAEAAGECGLRSIMMMCGVLDGYKTLSEVLSYEGPFGVGYCVCVFDILDKSDKHKRLDKIIKNKDEMIASVRKMEDEFVQLARESLEYYVKNKKIIDIPKNISEKLINNKAGVFVSIKKNGKLRGCIGTIAPTEDNIAKEIVKNAIKAGIEDPRFYPVDEDELDDLIYSVDILKEPEPINSIDQLDVSKYGVIVRSGHRSGLLLPNIEGVDTPEQQVAIALQKAGISPSEGYIMERFEVERHY</sequence>
<dbReference type="Pfam" id="PF02900">
    <property type="entry name" value="LigB"/>
    <property type="match status" value="1"/>
</dbReference>
<keyword evidence="4" id="KW-1185">Reference proteome</keyword>
<dbReference type="GO" id="GO:0008198">
    <property type="term" value="F:ferrous iron binding"/>
    <property type="evidence" value="ECO:0007669"/>
    <property type="project" value="InterPro"/>
</dbReference>
<feature type="domain" description="AMMECR1" evidence="2">
    <location>
        <begin position="299"/>
        <end position="469"/>
    </location>
</feature>
<dbReference type="InterPro" id="IPR002733">
    <property type="entry name" value="AMMECR1_domain"/>
</dbReference>
<name>A0A419T9J3_9FIRM</name>
<dbReference type="PANTHER" id="PTHR13016">
    <property type="entry name" value="AMMECR1 HOMOLOG"/>
    <property type="match status" value="1"/>
</dbReference>
<proteinExistence type="predicted"/>
<dbReference type="NCBIfam" id="TIGR04335">
    <property type="entry name" value="AmmeMemoSam_A"/>
    <property type="match status" value="1"/>
</dbReference>
<dbReference type="InterPro" id="IPR027623">
    <property type="entry name" value="AmmeMemoSam_A"/>
</dbReference>
<dbReference type="Gene3D" id="3.40.830.10">
    <property type="entry name" value="LigB-like"/>
    <property type="match status" value="1"/>
</dbReference>
<feature type="coiled-coil region" evidence="1">
    <location>
        <begin position="283"/>
        <end position="310"/>
    </location>
</feature>
<evidence type="ECO:0000313" key="3">
    <source>
        <dbReference type="EMBL" id="RKD34151.1"/>
    </source>
</evidence>
<evidence type="ECO:0000256" key="1">
    <source>
        <dbReference type="SAM" id="Coils"/>
    </source>
</evidence>
<dbReference type="GO" id="GO:0016702">
    <property type="term" value="F:oxidoreductase activity, acting on single donors with incorporation of molecular oxygen, incorporation of two atoms of oxygen"/>
    <property type="evidence" value="ECO:0007669"/>
    <property type="project" value="UniProtKB-ARBA"/>
</dbReference>
<dbReference type="Pfam" id="PF01871">
    <property type="entry name" value="AMMECR1"/>
    <property type="match status" value="1"/>
</dbReference>
<dbReference type="NCBIfam" id="TIGR04336">
    <property type="entry name" value="AmmeMemoSam_B"/>
    <property type="match status" value="1"/>
</dbReference>
<dbReference type="InterPro" id="IPR027485">
    <property type="entry name" value="AMMECR1_N"/>
</dbReference>
<evidence type="ECO:0000313" key="4">
    <source>
        <dbReference type="Proteomes" id="UP000284177"/>
    </source>
</evidence>
<dbReference type="InterPro" id="IPR023473">
    <property type="entry name" value="AMMECR1"/>
</dbReference>
<dbReference type="InterPro" id="IPR036071">
    <property type="entry name" value="AMMECR1_dom_sf"/>
</dbReference>
<protein>
    <submittedName>
        <fullName evidence="3">AMMECR1 domain-containing protein</fullName>
    </submittedName>
</protein>
<evidence type="ECO:0000259" key="2">
    <source>
        <dbReference type="PROSITE" id="PS51112"/>
    </source>
</evidence>
<dbReference type="PANTHER" id="PTHR13016:SF0">
    <property type="entry name" value="AMME SYNDROME CANDIDATE GENE 1 PROTEIN"/>
    <property type="match status" value="1"/>
</dbReference>
<dbReference type="Gene3D" id="3.30.700.20">
    <property type="entry name" value="Hypothetical protein ph0010, domain 1"/>
    <property type="match status" value="1"/>
</dbReference>
<organism evidence="3 4">
    <name type="scientific">Thermohalobacter berrensis</name>
    <dbReference type="NCBI Taxonomy" id="99594"/>
    <lineage>
        <taxon>Bacteria</taxon>
        <taxon>Bacillati</taxon>
        <taxon>Bacillota</taxon>
        <taxon>Tissierellia</taxon>
        <taxon>Tissierellales</taxon>
        <taxon>Thermohalobacteraceae</taxon>
        <taxon>Thermohalobacter</taxon>
    </lineage>
</organism>
<dbReference type="SUPFAM" id="SSF143447">
    <property type="entry name" value="AMMECR1-like"/>
    <property type="match status" value="1"/>
</dbReference>
<dbReference type="NCBIfam" id="TIGR00296">
    <property type="entry name" value="TIGR00296 family protein"/>
    <property type="match status" value="1"/>
</dbReference>
<dbReference type="RefSeq" id="WP_120167118.1">
    <property type="nucleotide sequence ID" value="NZ_MCIB01000002.1"/>
</dbReference>
<dbReference type="EMBL" id="MCIB01000002">
    <property type="protein sequence ID" value="RKD34151.1"/>
    <property type="molecule type" value="Genomic_DNA"/>
</dbReference>
<dbReference type="SUPFAM" id="SSF53213">
    <property type="entry name" value="LigB-like"/>
    <property type="match status" value="1"/>
</dbReference>
<dbReference type="InterPro" id="IPR004183">
    <property type="entry name" value="Xdiol_dOase_suB"/>
</dbReference>
<dbReference type="Proteomes" id="UP000284177">
    <property type="component" value="Unassembled WGS sequence"/>
</dbReference>
<dbReference type="PROSITE" id="PS51112">
    <property type="entry name" value="AMMECR1"/>
    <property type="match status" value="1"/>
</dbReference>
<dbReference type="OrthoDB" id="159752at2"/>
<dbReference type="AlphaFoldDB" id="A0A419T9J3"/>
<accession>A0A419T9J3</accession>
<comment type="caution">
    <text evidence="3">The sequence shown here is derived from an EMBL/GenBank/DDBJ whole genome shotgun (WGS) entry which is preliminary data.</text>
</comment>
<gene>
    <name evidence="3" type="ORF">BET03_07625</name>
</gene>